<dbReference type="FunFam" id="3.40.50.1440:FF:000001">
    <property type="entry name" value="Cell division protein FtsZ"/>
    <property type="match status" value="1"/>
</dbReference>
<keyword evidence="4" id="KW-0963">Cytoplasm</keyword>
<dbReference type="InterPro" id="IPR003008">
    <property type="entry name" value="Tubulin_FtsZ_GTPase"/>
</dbReference>
<feature type="binding site" evidence="4">
    <location>
        <position position="196"/>
    </location>
    <ligand>
        <name>GTP</name>
        <dbReference type="ChEBI" id="CHEBI:37565"/>
    </ligand>
</feature>
<dbReference type="SMART" id="SM00865">
    <property type="entry name" value="Tubulin_C"/>
    <property type="match status" value="1"/>
</dbReference>
<evidence type="ECO:0000256" key="6">
    <source>
        <dbReference type="RuleBase" id="RU000631"/>
    </source>
</evidence>
<dbReference type="AlphaFoldDB" id="A0A0B7IDH5"/>
<comment type="function">
    <text evidence="4 6">Essential cell division protein that forms a contractile ring structure (Z ring) at the future cell division site. The regulation of the ring assembly controls the timing and the location of cell division. One of the functions of the FtsZ ring is to recruit other cell division proteins to the septum to produce a new cell wall between the dividing cells. Binds GTP and shows GTPase activity.</text>
</comment>
<comment type="subcellular location">
    <subcellularLocation>
        <location evidence="4">Cytoplasm</location>
    </subcellularLocation>
    <text evidence="4">Assembles at midcell at the inner surface of the cytoplasmic membrane.</text>
</comment>
<evidence type="ECO:0000313" key="9">
    <source>
        <dbReference type="EMBL" id="CEN49981.1"/>
    </source>
</evidence>
<evidence type="ECO:0000256" key="5">
    <source>
        <dbReference type="NCBIfam" id="TIGR00065"/>
    </source>
</evidence>
<keyword evidence="4 6" id="KW-0717">Septation</keyword>
<organism evidence="9 10">
    <name type="scientific">Capnocytophaga canimorsus</name>
    <dbReference type="NCBI Taxonomy" id="28188"/>
    <lineage>
        <taxon>Bacteria</taxon>
        <taxon>Pseudomonadati</taxon>
        <taxon>Bacteroidota</taxon>
        <taxon>Flavobacteriia</taxon>
        <taxon>Flavobacteriales</taxon>
        <taxon>Flavobacteriaceae</taxon>
        <taxon>Capnocytophaga</taxon>
    </lineage>
</organism>
<dbReference type="InterPro" id="IPR000158">
    <property type="entry name" value="Cell_div_FtsZ"/>
</dbReference>
<dbReference type="InterPro" id="IPR045061">
    <property type="entry name" value="FtsZ/CetZ"/>
</dbReference>
<keyword evidence="4 6" id="KW-0132">Cell division</keyword>
<dbReference type="Gene3D" id="3.30.1330.20">
    <property type="entry name" value="Tubulin/FtsZ, C-terminal domain"/>
    <property type="match status" value="1"/>
</dbReference>
<dbReference type="GO" id="GO:0005525">
    <property type="term" value="F:GTP binding"/>
    <property type="evidence" value="ECO:0007669"/>
    <property type="project" value="UniProtKB-UniRule"/>
</dbReference>
<dbReference type="Pfam" id="PF00091">
    <property type="entry name" value="Tubulin"/>
    <property type="match status" value="1"/>
</dbReference>
<evidence type="ECO:0000256" key="2">
    <source>
        <dbReference type="ARBA" id="ARBA00022741"/>
    </source>
</evidence>
<evidence type="ECO:0000256" key="4">
    <source>
        <dbReference type="HAMAP-Rule" id="MF_00909"/>
    </source>
</evidence>
<name>A0A0B7IDH5_9FLAO</name>
<dbReference type="HAMAP" id="MF_00909">
    <property type="entry name" value="FtsZ"/>
    <property type="match status" value="1"/>
</dbReference>
<feature type="binding site" evidence="4">
    <location>
        <position position="153"/>
    </location>
    <ligand>
        <name>GTP</name>
        <dbReference type="ChEBI" id="CHEBI:37565"/>
    </ligand>
</feature>
<dbReference type="InterPro" id="IPR018316">
    <property type="entry name" value="Tubulin/FtsZ_2-layer-sand-dom"/>
</dbReference>
<feature type="domain" description="Tubulin/FtsZ 2-layer sandwich" evidence="8">
    <location>
        <begin position="216"/>
        <end position="336"/>
    </location>
</feature>
<dbReference type="SMART" id="SM00864">
    <property type="entry name" value="Tubulin"/>
    <property type="match status" value="1"/>
</dbReference>
<gene>
    <name evidence="4 9" type="primary">ftsZ</name>
    <name evidence="9" type="ORF">CCAN11_2050012</name>
</gene>
<dbReference type="GO" id="GO:0000917">
    <property type="term" value="P:division septum assembly"/>
    <property type="evidence" value="ECO:0007669"/>
    <property type="project" value="UniProtKB-KW"/>
</dbReference>
<dbReference type="Gene3D" id="3.40.50.1440">
    <property type="entry name" value="Tubulin/FtsZ, GTPase domain"/>
    <property type="match status" value="1"/>
</dbReference>
<dbReference type="PRINTS" id="PR00423">
    <property type="entry name" value="CELLDVISFTSZ"/>
</dbReference>
<feature type="domain" description="Tubulin/FtsZ GTPase" evidence="7">
    <location>
        <begin position="22"/>
        <end position="214"/>
    </location>
</feature>
<dbReference type="GO" id="GO:0005737">
    <property type="term" value="C:cytoplasm"/>
    <property type="evidence" value="ECO:0007669"/>
    <property type="project" value="UniProtKB-SubCell"/>
</dbReference>
<dbReference type="NCBIfam" id="TIGR00065">
    <property type="entry name" value="ftsZ"/>
    <property type="match status" value="1"/>
</dbReference>
<dbReference type="InterPro" id="IPR037103">
    <property type="entry name" value="Tubulin/FtsZ-like_C"/>
</dbReference>
<dbReference type="Pfam" id="PF12327">
    <property type="entry name" value="FtsZ_C"/>
    <property type="match status" value="1"/>
</dbReference>
<dbReference type="EMBL" id="CDOK01000119">
    <property type="protein sequence ID" value="CEN49981.1"/>
    <property type="molecule type" value="Genomic_DNA"/>
</dbReference>
<protein>
    <recommendedName>
        <fullName evidence="4 5">Cell division protein FtsZ</fullName>
    </recommendedName>
</protein>
<dbReference type="Proteomes" id="UP000039370">
    <property type="component" value="Unassembled WGS sequence"/>
</dbReference>
<dbReference type="PANTHER" id="PTHR30314">
    <property type="entry name" value="CELL DIVISION PROTEIN FTSZ-RELATED"/>
    <property type="match status" value="1"/>
</dbReference>
<evidence type="ECO:0000313" key="10">
    <source>
        <dbReference type="Proteomes" id="UP000039370"/>
    </source>
</evidence>
<dbReference type="CDD" id="cd02201">
    <property type="entry name" value="FtsZ_type1"/>
    <property type="match status" value="1"/>
</dbReference>
<dbReference type="InterPro" id="IPR036525">
    <property type="entry name" value="Tubulin/FtsZ_GTPase_sf"/>
</dbReference>
<keyword evidence="4 6" id="KW-0131">Cell cycle</keyword>
<sequence>MSTNTNPMEGFSFDLPKNKSNVIKVIGIGGGGGNAVNHMHVEGIKGVDYVICNTDAQALENSPVTNKIQLGVSLTEGLGAGANPEVGEKAAEESLEQIRKMLETNTKMVFITAGMGGGTGTGAAPVIAKLAKDMGILTVGIVTSPFAYEGKKRSDQAQAGIEKLRKNVDSLIVINNNKLAEIYGDLGIKESYAKADEILLKGAKGMAEVISKHYIINIDLHDARTVLENGGTAIMGSAIADGENRAADAIMGALNSPLLNDNRIVGAKNALLLIVFGKKQASQREVEEINNYIQMQAGENMTDIIMGIGEDESLGDALSVTVIATGFDADQQHKIVNTDPKKIIHTLDEEQVAMHDLTTRSPYQQTVMGLDFDMPRFENREEATPTQQPQVSFESNPAAQKVESKRFSPQQEALFNIGVQYELVRVENQEFHIIDKPSEPEVKPTVVKQPQTIKTTVQQSSNTETIYKEPEKPQTVVFNLVEEKTIIPTPKKELSIPQPEINQNGQIVHSLEDYMEFEEKLSKADINTNSIIKENELYQEQKESDISFEVKIDENGQTRIFDDVEKETIDPMNSTISEVLRTRTRPNVLKTYNHKFNISGQSEFEEKKPSRMSFGVDSSGEIQIRTNNSYLHDNVD</sequence>
<dbReference type="GO" id="GO:0003924">
    <property type="term" value="F:GTPase activity"/>
    <property type="evidence" value="ECO:0007669"/>
    <property type="project" value="UniProtKB-UniRule"/>
</dbReference>
<dbReference type="PROSITE" id="PS01134">
    <property type="entry name" value="FTSZ_1"/>
    <property type="match status" value="1"/>
</dbReference>
<comment type="subunit">
    <text evidence="4">Homodimer. Polymerizes to form a dynamic ring structure in a strictly GTP-dependent manner. Interacts directly with several other division proteins.</text>
</comment>
<evidence type="ECO:0000259" key="8">
    <source>
        <dbReference type="SMART" id="SM00865"/>
    </source>
</evidence>
<evidence type="ECO:0000256" key="1">
    <source>
        <dbReference type="ARBA" id="ARBA00009690"/>
    </source>
</evidence>
<dbReference type="PROSITE" id="PS01135">
    <property type="entry name" value="FTSZ_2"/>
    <property type="match status" value="1"/>
</dbReference>
<accession>A0A0B7IDH5</accession>
<dbReference type="SUPFAM" id="SSF52490">
    <property type="entry name" value="Tubulin nucleotide-binding domain-like"/>
    <property type="match status" value="1"/>
</dbReference>
<feature type="binding site" evidence="4">
    <location>
        <position position="149"/>
    </location>
    <ligand>
        <name>GTP</name>
        <dbReference type="ChEBI" id="CHEBI:37565"/>
    </ligand>
</feature>
<reference evidence="10" key="1">
    <citation type="submission" date="2015-01" db="EMBL/GenBank/DDBJ databases">
        <authorList>
            <person name="MANFREDI Pablo"/>
        </authorList>
    </citation>
    <scope>NUCLEOTIDE SEQUENCE [LARGE SCALE GENOMIC DNA]</scope>
    <source>
        <strain evidence="10">Cc11</strain>
    </source>
</reference>
<keyword evidence="2 4" id="KW-0547">Nucleotide-binding</keyword>
<dbReference type="InterPro" id="IPR020805">
    <property type="entry name" value="Cell_div_FtsZ_CS"/>
</dbReference>
<dbReference type="GO" id="GO:0051258">
    <property type="term" value="P:protein polymerization"/>
    <property type="evidence" value="ECO:0007669"/>
    <property type="project" value="UniProtKB-UniRule"/>
</dbReference>
<dbReference type="SUPFAM" id="SSF55307">
    <property type="entry name" value="Tubulin C-terminal domain-like"/>
    <property type="match status" value="1"/>
</dbReference>
<dbReference type="InterPro" id="IPR008280">
    <property type="entry name" value="Tub_FtsZ_C"/>
</dbReference>
<dbReference type="GO" id="GO:0043093">
    <property type="term" value="P:FtsZ-dependent cytokinesis"/>
    <property type="evidence" value="ECO:0007669"/>
    <property type="project" value="UniProtKB-UniRule"/>
</dbReference>
<feature type="binding site" evidence="4">
    <location>
        <begin position="118"/>
        <end position="120"/>
    </location>
    <ligand>
        <name>GTP</name>
        <dbReference type="ChEBI" id="CHEBI:37565"/>
    </ligand>
</feature>
<keyword evidence="3 4" id="KW-0342">GTP-binding</keyword>
<comment type="similarity">
    <text evidence="1 4 6">Belongs to the FtsZ family.</text>
</comment>
<dbReference type="GO" id="GO:0032153">
    <property type="term" value="C:cell division site"/>
    <property type="evidence" value="ECO:0007669"/>
    <property type="project" value="UniProtKB-UniRule"/>
</dbReference>
<feature type="binding site" evidence="4">
    <location>
        <begin position="30"/>
        <end position="34"/>
    </location>
    <ligand>
        <name>GTP</name>
        <dbReference type="ChEBI" id="CHEBI:37565"/>
    </ligand>
</feature>
<evidence type="ECO:0000259" key="7">
    <source>
        <dbReference type="SMART" id="SM00864"/>
    </source>
</evidence>
<proteinExistence type="inferred from homology"/>
<dbReference type="InterPro" id="IPR024757">
    <property type="entry name" value="FtsZ_C"/>
</dbReference>
<evidence type="ECO:0000256" key="3">
    <source>
        <dbReference type="ARBA" id="ARBA00023134"/>
    </source>
</evidence>
<dbReference type="PANTHER" id="PTHR30314:SF3">
    <property type="entry name" value="MITOCHONDRIAL DIVISION PROTEIN FSZA"/>
    <property type="match status" value="1"/>
</dbReference>